<dbReference type="AlphaFoldDB" id="A0A428P5B7"/>
<keyword evidence="1" id="KW-0472">Membrane</keyword>
<dbReference type="Proteomes" id="UP000288168">
    <property type="component" value="Unassembled WGS sequence"/>
</dbReference>
<organism evidence="2 3">
    <name type="scientific">Fusarium duplospermum</name>
    <dbReference type="NCBI Taxonomy" id="1325734"/>
    <lineage>
        <taxon>Eukaryota</taxon>
        <taxon>Fungi</taxon>
        <taxon>Dikarya</taxon>
        <taxon>Ascomycota</taxon>
        <taxon>Pezizomycotina</taxon>
        <taxon>Sordariomycetes</taxon>
        <taxon>Hypocreomycetidae</taxon>
        <taxon>Hypocreales</taxon>
        <taxon>Nectriaceae</taxon>
        <taxon>Fusarium</taxon>
        <taxon>Fusarium solani species complex</taxon>
    </lineage>
</organism>
<keyword evidence="1" id="KW-1133">Transmembrane helix</keyword>
<evidence type="ECO:0000313" key="2">
    <source>
        <dbReference type="EMBL" id="RSL48215.1"/>
    </source>
</evidence>
<keyword evidence="3" id="KW-1185">Reference proteome</keyword>
<protein>
    <submittedName>
        <fullName evidence="2">Uncharacterized protein</fullName>
    </submittedName>
</protein>
<evidence type="ECO:0000256" key="1">
    <source>
        <dbReference type="SAM" id="Phobius"/>
    </source>
</evidence>
<dbReference type="EMBL" id="NKCI01000201">
    <property type="protein sequence ID" value="RSL48215.1"/>
    <property type="molecule type" value="Genomic_DNA"/>
</dbReference>
<gene>
    <name evidence="2" type="ORF">CEP54_013040</name>
</gene>
<dbReference type="OrthoDB" id="10401498at2759"/>
<evidence type="ECO:0000313" key="3">
    <source>
        <dbReference type="Proteomes" id="UP000288168"/>
    </source>
</evidence>
<comment type="caution">
    <text evidence="2">The sequence shown here is derived from an EMBL/GenBank/DDBJ whole genome shotgun (WGS) entry which is preliminary data.</text>
</comment>
<name>A0A428P5B7_9HYPO</name>
<keyword evidence="1" id="KW-0812">Transmembrane</keyword>
<sequence>MDVVFGPFEQPYGVNSTTDTTKESKKAQDPSKAIAIVLLVMLGLFLAALAVAIYVTQKKRAKERKAKETGAATPQEIA</sequence>
<accession>A0A428P5B7</accession>
<feature type="transmembrane region" description="Helical" evidence="1">
    <location>
        <begin position="33"/>
        <end position="55"/>
    </location>
</feature>
<proteinExistence type="predicted"/>
<reference evidence="2 3" key="1">
    <citation type="submission" date="2017-06" db="EMBL/GenBank/DDBJ databases">
        <title>Comparative genomic analysis of Ambrosia Fusariam Clade fungi.</title>
        <authorList>
            <person name="Stajich J.E."/>
            <person name="Carrillo J."/>
            <person name="Kijimoto T."/>
            <person name="Eskalen A."/>
            <person name="O'Donnell K."/>
            <person name="Kasson M."/>
        </authorList>
    </citation>
    <scope>NUCLEOTIDE SEQUENCE [LARGE SCALE GENOMIC DNA]</scope>
    <source>
        <strain evidence="2 3">NRRL62584</strain>
    </source>
</reference>